<dbReference type="InParanoid" id="A0A0C2VZ18"/>
<gene>
    <name evidence="2" type="ORF">M378DRAFT_19232</name>
</gene>
<organism evidence="2 3">
    <name type="scientific">Amanita muscaria (strain Koide BX008)</name>
    <dbReference type="NCBI Taxonomy" id="946122"/>
    <lineage>
        <taxon>Eukaryota</taxon>
        <taxon>Fungi</taxon>
        <taxon>Dikarya</taxon>
        <taxon>Basidiomycota</taxon>
        <taxon>Agaricomycotina</taxon>
        <taxon>Agaricomycetes</taxon>
        <taxon>Agaricomycetidae</taxon>
        <taxon>Agaricales</taxon>
        <taxon>Pluteineae</taxon>
        <taxon>Amanitaceae</taxon>
        <taxon>Amanita</taxon>
    </lineage>
</organism>
<reference evidence="2 3" key="1">
    <citation type="submission" date="2014-04" db="EMBL/GenBank/DDBJ databases">
        <title>Evolutionary Origins and Diversification of the Mycorrhizal Mutualists.</title>
        <authorList>
            <consortium name="DOE Joint Genome Institute"/>
            <consortium name="Mycorrhizal Genomics Consortium"/>
            <person name="Kohler A."/>
            <person name="Kuo A."/>
            <person name="Nagy L.G."/>
            <person name="Floudas D."/>
            <person name="Copeland A."/>
            <person name="Barry K.W."/>
            <person name="Cichocki N."/>
            <person name="Veneault-Fourrey C."/>
            <person name="LaButti K."/>
            <person name="Lindquist E.A."/>
            <person name="Lipzen A."/>
            <person name="Lundell T."/>
            <person name="Morin E."/>
            <person name="Murat C."/>
            <person name="Riley R."/>
            <person name="Ohm R."/>
            <person name="Sun H."/>
            <person name="Tunlid A."/>
            <person name="Henrissat B."/>
            <person name="Grigoriev I.V."/>
            <person name="Hibbett D.S."/>
            <person name="Martin F."/>
        </authorList>
    </citation>
    <scope>NUCLEOTIDE SEQUENCE [LARGE SCALE GENOMIC DNA]</scope>
    <source>
        <strain evidence="2 3">Koide BX008</strain>
    </source>
</reference>
<evidence type="ECO:0000313" key="3">
    <source>
        <dbReference type="Proteomes" id="UP000054549"/>
    </source>
</evidence>
<sequence length="221" mass="23909">MATASRVSVREKNPSARLTADNVEPPALSSHRASIAAATARAKAKNPEQDNTIPIDHDDTSQGQSAAAAKVASITIRIPPLTQTPGSVTPESINNVEEIDKPAPKRLKNCNHDTSETDANGMYTDTHVMDITDDENNKKRSKNKKAEVLQLTTLQCLKCMYANNLIFRNVTTLEVEEDELDADDGLLPLPKSDGGALGGGEIGFSWDQLLDDNNDKSNDEL</sequence>
<feature type="region of interest" description="Disordered" evidence="1">
    <location>
        <begin position="1"/>
        <end position="60"/>
    </location>
</feature>
<evidence type="ECO:0000313" key="2">
    <source>
        <dbReference type="EMBL" id="KIL54067.1"/>
    </source>
</evidence>
<name>A0A0C2VZ18_AMAMK</name>
<dbReference type="AlphaFoldDB" id="A0A0C2VZ18"/>
<keyword evidence="3" id="KW-1185">Reference proteome</keyword>
<feature type="region of interest" description="Disordered" evidence="1">
    <location>
        <begin position="198"/>
        <end position="221"/>
    </location>
</feature>
<dbReference type="HOGENOM" id="CLU_1250378_0_0_1"/>
<dbReference type="Proteomes" id="UP000054549">
    <property type="component" value="Unassembled WGS sequence"/>
</dbReference>
<dbReference type="EMBL" id="KN818969">
    <property type="protein sequence ID" value="KIL54067.1"/>
    <property type="molecule type" value="Genomic_DNA"/>
</dbReference>
<evidence type="ECO:0000256" key="1">
    <source>
        <dbReference type="SAM" id="MobiDB-lite"/>
    </source>
</evidence>
<proteinExistence type="predicted"/>
<protein>
    <submittedName>
        <fullName evidence="2">Uncharacterized protein</fullName>
    </submittedName>
</protein>
<accession>A0A0C2VZ18</accession>